<keyword evidence="1" id="KW-1133">Transmembrane helix</keyword>
<keyword evidence="1" id="KW-0812">Transmembrane</keyword>
<dbReference type="Proteomes" id="UP000059680">
    <property type="component" value="Chromosome 3"/>
</dbReference>
<feature type="transmembrane region" description="Helical" evidence="1">
    <location>
        <begin position="20"/>
        <end position="37"/>
    </location>
</feature>
<dbReference type="AlphaFoldDB" id="A0A0N7KI19"/>
<evidence type="ECO:0000313" key="2">
    <source>
        <dbReference type="EMBL" id="BAS86385.1"/>
    </source>
</evidence>
<reference evidence="2 3" key="3">
    <citation type="journal article" date="2013" name="Rice">
        <title>Improvement of the Oryza sativa Nipponbare reference genome using next generation sequence and optical map data.</title>
        <authorList>
            <person name="Kawahara Y."/>
            <person name="de la Bastide M."/>
            <person name="Hamilton J.P."/>
            <person name="Kanamori H."/>
            <person name="McCombie W.R."/>
            <person name="Ouyang S."/>
            <person name="Schwartz D.C."/>
            <person name="Tanaka T."/>
            <person name="Wu J."/>
            <person name="Zhou S."/>
            <person name="Childs K.L."/>
            <person name="Davidson R.M."/>
            <person name="Lin H."/>
            <person name="Quesada-Ocampo L."/>
            <person name="Vaillancourt B."/>
            <person name="Sakai H."/>
            <person name="Lee S.S."/>
            <person name="Kim J."/>
            <person name="Numa H."/>
            <person name="Itoh T."/>
            <person name="Buell C.R."/>
            <person name="Matsumoto T."/>
        </authorList>
    </citation>
    <scope>NUCLEOTIDE SEQUENCE [LARGE SCALE GENOMIC DNA]</scope>
    <source>
        <strain evidence="3">cv. Nipponbare</strain>
    </source>
</reference>
<reference evidence="3" key="1">
    <citation type="journal article" date="2005" name="Nature">
        <title>The map-based sequence of the rice genome.</title>
        <authorList>
            <consortium name="International rice genome sequencing project (IRGSP)"/>
            <person name="Matsumoto T."/>
            <person name="Wu J."/>
            <person name="Kanamori H."/>
            <person name="Katayose Y."/>
            <person name="Fujisawa M."/>
            <person name="Namiki N."/>
            <person name="Mizuno H."/>
            <person name="Yamamoto K."/>
            <person name="Antonio B.A."/>
            <person name="Baba T."/>
            <person name="Sakata K."/>
            <person name="Nagamura Y."/>
            <person name="Aoki H."/>
            <person name="Arikawa K."/>
            <person name="Arita K."/>
            <person name="Bito T."/>
            <person name="Chiden Y."/>
            <person name="Fujitsuka N."/>
            <person name="Fukunaka R."/>
            <person name="Hamada M."/>
            <person name="Harada C."/>
            <person name="Hayashi A."/>
            <person name="Hijishita S."/>
            <person name="Honda M."/>
            <person name="Hosokawa S."/>
            <person name="Ichikawa Y."/>
            <person name="Idonuma A."/>
            <person name="Iijima M."/>
            <person name="Ikeda M."/>
            <person name="Ikeno M."/>
            <person name="Ito K."/>
            <person name="Ito S."/>
            <person name="Ito T."/>
            <person name="Ito Y."/>
            <person name="Ito Y."/>
            <person name="Iwabuchi A."/>
            <person name="Kamiya K."/>
            <person name="Karasawa W."/>
            <person name="Kurita K."/>
            <person name="Katagiri S."/>
            <person name="Kikuta A."/>
            <person name="Kobayashi H."/>
            <person name="Kobayashi N."/>
            <person name="Machita K."/>
            <person name="Maehara T."/>
            <person name="Masukawa M."/>
            <person name="Mizubayashi T."/>
            <person name="Mukai Y."/>
            <person name="Nagasaki H."/>
            <person name="Nagata Y."/>
            <person name="Naito S."/>
            <person name="Nakashima M."/>
            <person name="Nakama Y."/>
            <person name="Nakamichi Y."/>
            <person name="Nakamura M."/>
            <person name="Meguro A."/>
            <person name="Negishi M."/>
            <person name="Ohta I."/>
            <person name="Ohta T."/>
            <person name="Okamoto M."/>
            <person name="Ono N."/>
            <person name="Saji S."/>
            <person name="Sakaguchi M."/>
            <person name="Sakai K."/>
            <person name="Shibata M."/>
            <person name="Shimokawa T."/>
            <person name="Song J."/>
            <person name="Takazaki Y."/>
            <person name="Terasawa K."/>
            <person name="Tsugane M."/>
            <person name="Tsuji K."/>
            <person name="Ueda S."/>
            <person name="Waki K."/>
            <person name="Yamagata H."/>
            <person name="Yamamoto M."/>
            <person name="Yamamoto S."/>
            <person name="Yamane H."/>
            <person name="Yoshiki S."/>
            <person name="Yoshihara R."/>
            <person name="Yukawa K."/>
            <person name="Zhong H."/>
            <person name="Yano M."/>
            <person name="Yuan Q."/>
            <person name="Ouyang S."/>
            <person name="Liu J."/>
            <person name="Jones K.M."/>
            <person name="Gansberger K."/>
            <person name="Moffat K."/>
            <person name="Hill J."/>
            <person name="Bera J."/>
            <person name="Fadrosh D."/>
            <person name="Jin S."/>
            <person name="Johri S."/>
            <person name="Kim M."/>
            <person name="Overton L."/>
            <person name="Reardon M."/>
            <person name="Tsitrin T."/>
            <person name="Vuong H."/>
            <person name="Weaver B."/>
            <person name="Ciecko A."/>
            <person name="Tallon L."/>
            <person name="Jackson J."/>
            <person name="Pai G."/>
            <person name="Aken S.V."/>
            <person name="Utterback T."/>
            <person name="Reidmuller S."/>
            <person name="Feldblyum T."/>
            <person name="Hsiao J."/>
            <person name="Zismann V."/>
            <person name="Iobst S."/>
            <person name="de Vazeille A.R."/>
            <person name="Buell C.R."/>
            <person name="Ying K."/>
            <person name="Li Y."/>
            <person name="Lu T."/>
            <person name="Huang Y."/>
            <person name="Zhao Q."/>
            <person name="Feng Q."/>
            <person name="Zhang L."/>
            <person name="Zhu J."/>
            <person name="Weng Q."/>
            <person name="Mu J."/>
            <person name="Lu Y."/>
            <person name="Fan D."/>
            <person name="Liu Y."/>
            <person name="Guan J."/>
            <person name="Zhang Y."/>
            <person name="Yu S."/>
            <person name="Liu X."/>
            <person name="Zhang Y."/>
            <person name="Hong G."/>
            <person name="Han B."/>
            <person name="Choisne N."/>
            <person name="Demange N."/>
            <person name="Orjeda G."/>
            <person name="Samain S."/>
            <person name="Cattolico L."/>
            <person name="Pelletier E."/>
            <person name="Couloux A."/>
            <person name="Segurens B."/>
            <person name="Wincker P."/>
            <person name="D'Hont A."/>
            <person name="Scarpelli C."/>
            <person name="Weissenbach J."/>
            <person name="Salanoubat M."/>
            <person name="Quetier F."/>
            <person name="Yu Y."/>
            <person name="Kim H.R."/>
            <person name="Rambo T."/>
            <person name="Currie J."/>
            <person name="Collura K."/>
            <person name="Luo M."/>
            <person name="Yang T."/>
            <person name="Ammiraju J.S.S."/>
            <person name="Engler F."/>
            <person name="Soderlund C."/>
            <person name="Wing R.A."/>
            <person name="Palmer L.E."/>
            <person name="de la Bastide M."/>
            <person name="Spiegel L."/>
            <person name="Nascimento L."/>
            <person name="Zutavern T."/>
            <person name="O'Shaughnessy A."/>
            <person name="Dike S."/>
            <person name="Dedhia N."/>
            <person name="Preston R."/>
            <person name="Balija V."/>
            <person name="McCombie W.R."/>
            <person name="Chow T."/>
            <person name="Chen H."/>
            <person name="Chung M."/>
            <person name="Chen C."/>
            <person name="Shaw J."/>
            <person name="Wu H."/>
            <person name="Hsiao K."/>
            <person name="Chao Y."/>
            <person name="Chu M."/>
            <person name="Cheng C."/>
            <person name="Hour A."/>
            <person name="Lee P."/>
            <person name="Lin S."/>
            <person name="Lin Y."/>
            <person name="Liou J."/>
            <person name="Liu S."/>
            <person name="Hsing Y."/>
            <person name="Raghuvanshi S."/>
            <person name="Mohanty A."/>
            <person name="Bharti A.K."/>
            <person name="Gaur A."/>
            <person name="Gupta V."/>
            <person name="Kumar D."/>
            <person name="Ravi V."/>
            <person name="Vij S."/>
            <person name="Kapur A."/>
            <person name="Khurana P."/>
            <person name="Khurana P."/>
            <person name="Khurana J.P."/>
            <person name="Tyagi A.K."/>
            <person name="Gaikwad K."/>
            <person name="Singh A."/>
            <person name="Dalal V."/>
            <person name="Srivastava S."/>
            <person name="Dixit A."/>
            <person name="Pal A.K."/>
            <person name="Ghazi I.A."/>
            <person name="Yadav M."/>
            <person name="Pandit A."/>
            <person name="Bhargava A."/>
            <person name="Sureshbabu K."/>
            <person name="Batra K."/>
            <person name="Sharma T.R."/>
            <person name="Mohapatra T."/>
            <person name="Singh N.K."/>
            <person name="Messing J."/>
            <person name="Nelson A.B."/>
            <person name="Fuks G."/>
            <person name="Kavchok S."/>
            <person name="Keizer G."/>
            <person name="Linton E."/>
            <person name="Llaca V."/>
            <person name="Song R."/>
            <person name="Tanyolac B."/>
            <person name="Young S."/>
            <person name="Ho-Il K."/>
            <person name="Hahn J.H."/>
            <person name="Sangsakoo G."/>
            <person name="Vanavichit A."/>
            <person name="de Mattos Luiz.A.T."/>
            <person name="Zimmer P.D."/>
            <person name="Malone G."/>
            <person name="Dellagostin O."/>
            <person name="de Oliveira A.C."/>
            <person name="Bevan M."/>
            <person name="Bancroft I."/>
            <person name="Minx P."/>
            <person name="Cordum H."/>
            <person name="Wilson R."/>
            <person name="Cheng Z."/>
            <person name="Jin W."/>
            <person name="Jiang J."/>
            <person name="Leong S.A."/>
            <person name="Iwama H."/>
            <person name="Gojobori T."/>
            <person name="Itoh T."/>
            <person name="Niimura Y."/>
            <person name="Fujii Y."/>
            <person name="Habara T."/>
            <person name="Sakai H."/>
            <person name="Sato Y."/>
            <person name="Wilson G."/>
            <person name="Kumar K."/>
            <person name="McCouch S."/>
            <person name="Juretic N."/>
            <person name="Hoen D."/>
            <person name="Wright S."/>
            <person name="Bruskiewich R."/>
            <person name="Bureau T."/>
            <person name="Miyao A."/>
            <person name="Hirochika H."/>
            <person name="Nishikawa T."/>
            <person name="Kadowaki K."/>
            <person name="Sugiura M."/>
            <person name="Burr B."/>
            <person name="Sasaki T."/>
        </authorList>
    </citation>
    <scope>NUCLEOTIDE SEQUENCE [LARGE SCALE GENOMIC DNA]</scope>
    <source>
        <strain evidence="3">cv. Nipponbare</strain>
    </source>
</reference>
<dbReference type="Gramene" id="Os03t0748750-00">
    <property type="protein sequence ID" value="Os03t0748750-00"/>
    <property type="gene ID" value="Os03g0748750"/>
</dbReference>
<keyword evidence="1" id="KW-0472">Membrane</keyword>
<gene>
    <name evidence="2" type="ordered locus">Os03g0748750</name>
    <name evidence="2" type="ORF">OSNPB_030748750</name>
</gene>
<evidence type="ECO:0000256" key="1">
    <source>
        <dbReference type="SAM" id="Phobius"/>
    </source>
</evidence>
<dbReference type="EMBL" id="AP014959">
    <property type="protein sequence ID" value="BAS86385.1"/>
    <property type="molecule type" value="Genomic_DNA"/>
</dbReference>
<organism evidence="2 3">
    <name type="scientific">Oryza sativa subsp. japonica</name>
    <name type="common">Rice</name>
    <dbReference type="NCBI Taxonomy" id="39947"/>
    <lineage>
        <taxon>Eukaryota</taxon>
        <taxon>Viridiplantae</taxon>
        <taxon>Streptophyta</taxon>
        <taxon>Embryophyta</taxon>
        <taxon>Tracheophyta</taxon>
        <taxon>Spermatophyta</taxon>
        <taxon>Magnoliopsida</taxon>
        <taxon>Liliopsida</taxon>
        <taxon>Poales</taxon>
        <taxon>Poaceae</taxon>
        <taxon>BOP clade</taxon>
        <taxon>Oryzoideae</taxon>
        <taxon>Oryzeae</taxon>
        <taxon>Oryzinae</taxon>
        <taxon>Oryza</taxon>
        <taxon>Oryza sativa</taxon>
    </lineage>
</organism>
<name>A0A0N7KI19_ORYSJ</name>
<keyword evidence="3" id="KW-1185">Reference proteome</keyword>
<accession>A0A0N7KI19</accession>
<proteinExistence type="predicted"/>
<feature type="non-terminal residue" evidence="2">
    <location>
        <position position="1"/>
    </location>
</feature>
<evidence type="ECO:0000313" key="3">
    <source>
        <dbReference type="Proteomes" id="UP000059680"/>
    </source>
</evidence>
<protein>
    <submittedName>
        <fullName evidence="2">Os03g0748750 protein</fullName>
    </submittedName>
</protein>
<dbReference type="PaxDb" id="39947-A0A0N7KI19"/>
<sequence>NQLLFFPRKPIFVLLSPFQNLSHFSIFYIYIYIYIYMSRFINININMKNARMTYIVKRSES</sequence>
<reference evidence="2 3" key="2">
    <citation type="journal article" date="2013" name="Plant Cell Physiol.">
        <title>Rice Annotation Project Database (RAP-DB): an integrative and interactive database for rice genomics.</title>
        <authorList>
            <person name="Sakai H."/>
            <person name="Lee S.S."/>
            <person name="Tanaka T."/>
            <person name="Numa H."/>
            <person name="Kim J."/>
            <person name="Kawahara Y."/>
            <person name="Wakimoto H."/>
            <person name="Yang C.C."/>
            <person name="Iwamoto M."/>
            <person name="Abe T."/>
            <person name="Yamada Y."/>
            <person name="Muto A."/>
            <person name="Inokuchi H."/>
            <person name="Ikemura T."/>
            <person name="Matsumoto T."/>
            <person name="Sasaki T."/>
            <person name="Itoh T."/>
        </authorList>
    </citation>
    <scope>NUCLEOTIDE SEQUENCE [LARGE SCALE GENOMIC DNA]</scope>
    <source>
        <strain evidence="3">cv. Nipponbare</strain>
    </source>
</reference>
<dbReference type="InParanoid" id="A0A0N7KI19"/>